<dbReference type="PANTHER" id="PTHR33884">
    <property type="entry name" value="UPF0410 PROTEIN YMGE"/>
    <property type="match status" value="1"/>
</dbReference>
<evidence type="ECO:0000313" key="8">
    <source>
        <dbReference type="EMBL" id="MBE1611764.1"/>
    </source>
</evidence>
<feature type="transmembrane region" description="Helical" evidence="7">
    <location>
        <begin position="6"/>
        <end position="21"/>
    </location>
</feature>
<evidence type="ECO:0000256" key="6">
    <source>
        <dbReference type="ARBA" id="ARBA00023136"/>
    </source>
</evidence>
<dbReference type="AlphaFoldDB" id="A0A927RE45"/>
<keyword evidence="5 7" id="KW-1133">Transmembrane helix</keyword>
<name>A0A927RE45_9ACTN</name>
<dbReference type="GO" id="GO:0005886">
    <property type="term" value="C:plasma membrane"/>
    <property type="evidence" value="ECO:0007669"/>
    <property type="project" value="UniProtKB-SubCell"/>
</dbReference>
<comment type="caution">
    <text evidence="8">The sequence shown here is derived from an EMBL/GenBank/DDBJ whole genome shotgun (WGS) entry which is preliminary data.</text>
</comment>
<gene>
    <name evidence="8" type="ORF">HEB94_008612</name>
</gene>
<sequence length="88" mass="9115">MSLIGLLIAGLIIGLLGKWVAPSNRDNIPIWLTVICGIGGVLVGYFVAGALGVAATGGVDWIRWIISIALAAIFVAVASTLTSRRALR</sequence>
<keyword evidence="3" id="KW-1003">Cell membrane</keyword>
<keyword evidence="6 7" id="KW-0472">Membrane</keyword>
<organism evidence="8 9">
    <name type="scientific">Actinopolymorpha pittospori</name>
    <dbReference type="NCBI Taxonomy" id="648752"/>
    <lineage>
        <taxon>Bacteria</taxon>
        <taxon>Bacillati</taxon>
        <taxon>Actinomycetota</taxon>
        <taxon>Actinomycetes</taxon>
        <taxon>Propionibacteriales</taxon>
        <taxon>Actinopolymorphaceae</taxon>
        <taxon>Actinopolymorpha</taxon>
    </lineage>
</organism>
<dbReference type="RefSeq" id="WP_192754925.1">
    <property type="nucleotide sequence ID" value="NZ_BAABJL010000176.1"/>
</dbReference>
<comment type="similarity">
    <text evidence="2">Belongs to the UPF0410 family.</text>
</comment>
<feature type="transmembrane region" description="Helical" evidence="7">
    <location>
        <begin position="61"/>
        <end position="82"/>
    </location>
</feature>
<keyword evidence="9" id="KW-1185">Reference proteome</keyword>
<feature type="transmembrane region" description="Helical" evidence="7">
    <location>
        <begin position="28"/>
        <end position="55"/>
    </location>
</feature>
<evidence type="ECO:0000256" key="2">
    <source>
        <dbReference type="ARBA" id="ARBA00011006"/>
    </source>
</evidence>
<evidence type="ECO:0000256" key="4">
    <source>
        <dbReference type="ARBA" id="ARBA00022692"/>
    </source>
</evidence>
<evidence type="ECO:0000256" key="5">
    <source>
        <dbReference type="ARBA" id="ARBA00022989"/>
    </source>
</evidence>
<evidence type="ECO:0000256" key="3">
    <source>
        <dbReference type="ARBA" id="ARBA00022475"/>
    </source>
</evidence>
<evidence type="ECO:0000256" key="1">
    <source>
        <dbReference type="ARBA" id="ARBA00004651"/>
    </source>
</evidence>
<accession>A0A927RE45</accession>
<evidence type="ECO:0000256" key="7">
    <source>
        <dbReference type="SAM" id="Phobius"/>
    </source>
</evidence>
<dbReference type="PANTHER" id="PTHR33884:SF3">
    <property type="entry name" value="UPF0410 PROTEIN YMGE"/>
    <property type="match status" value="1"/>
</dbReference>
<reference evidence="8" key="1">
    <citation type="submission" date="2020-10" db="EMBL/GenBank/DDBJ databases">
        <title>Sequencing the genomes of 1000 actinobacteria strains.</title>
        <authorList>
            <person name="Klenk H.-P."/>
        </authorList>
    </citation>
    <scope>NUCLEOTIDE SEQUENCE</scope>
    <source>
        <strain evidence="8">DSM 45354</strain>
    </source>
</reference>
<keyword evidence="4 7" id="KW-0812">Transmembrane</keyword>
<dbReference type="Proteomes" id="UP000638648">
    <property type="component" value="Unassembled WGS sequence"/>
</dbReference>
<protein>
    <submittedName>
        <fullName evidence="8">Membrane protein YeaQ/YmgE (Transglycosylase-associated protein family)</fullName>
    </submittedName>
</protein>
<comment type="subcellular location">
    <subcellularLocation>
        <location evidence="1">Cell membrane</location>
        <topology evidence="1">Multi-pass membrane protein</topology>
    </subcellularLocation>
</comment>
<evidence type="ECO:0000313" key="9">
    <source>
        <dbReference type="Proteomes" id="UP000638648"/>
    </source>
</evidence>
<dbReference type="InterPro" id="IPR007341">
    <property type="entry name" value="Transgly_assoc"/>
</dbReference>
<proteinExistence type="inferred from homology"/>
<dbReference type="EMBL" id="JADBEM010000001">
    <property type="protein sequence ID" value="MBE1611764.1"/>
    <property type="molecule type" value="Genomic_DNA"/>
</dbReference>